<dbReference type="Pfam" id="PF12728">
    <property type="entry name" value="HTH_17"/>
    <property type="match status" value="1"/>
</dbReference>
<gene>
    <name evidence="3" type="ORF">QNI16_18385</name>
</gene>
<evidence type="ECO:0000313" key="3">
    <source>
        <dbReference type="EMBL" id="MDJ1482478.1"/>
    </source>
</evidence>
<dbReference type="EMBL" id="JASJOS010000008">
    <property type="protein sequence ID" value="MDJ1482478.1"/>
    <property type="molecule type" value="Genomic_DNA"/>
</dbReference>
<name>A0AAE3U9P3_9BACT</name>
<sequence>MFNPFEELQLRLIRLEAILLELQSVTIPVAPTDKQLGGIELAMQITGLAQSTIYNLISEGRFPHIKRGRKLYFSKPQLEAWILEGTLQTLYELEEEIQRHLSDNGNPQEGNPEKPDYDKPDQAKGNPSATQNS</sequence>
<comment type="caution">
    <text evidence="3">The sequence shown here is derived from an EMBL/GenBank/DDBJ whole genome shotgun (WGS) entry which is preliminary data.</text>
</comment>
<dbReference type="InterPro" id="IPR041657">
    <property type="entry name" value="HTH_17"/>
</dbReference>
<dbReference type="SUPFAM" id="SSF46955">
    <property type="entry name" value="Putative DNA-binding domain"/>
    <property type="match status" value="1"/>
</dbReference>
<dbReference type="AlphaFoldDB" id="A0AAE3U9P3"/>
<dbReference type="Proteomes" id="UP001241110">
    <property type="component" value="Unassembled WGS sequence"/>
</dbReference>
<dbReference type="InterPro" id="IPR009061">
    <property type="entry name" value="DNA-bd_dom_put_sf"/>
</dbReference>
<protein>
    <submittedName>
        <fullName evidence="3">Helix-turn-helix domain-containing protein</fullName>
    </submittedName>
</protein>
<reference evidence="3" key="1">
    <citation type="submission" date="2023-05" db="EMBL/GenBank/DDBJ databases">
        <authorList>
            <person name="Zhang X."/>
        </authorList>
    </citation>
    <scope>NUCLEOTIDE SEQUENCE</scope>
    <source>
        <strain evidence="3">YF14B1</strain>
    </source>
</reference>
<organism evidence="3 4">
    <name type="scientific">Xanthocytophaga flava</name>
    <dbReference type="NCBI Taxonomy" id="3048013"/>
    <lineage>
        <taxon>Bacteria</taxon>
        <taxon>Pseudomonadati</taxon>
        <taxon>Bacteroidota</taxon>
        <taxon>Cytophagia</taxon>
        <taxon>Cytophagales</taxon>
        <taxon>Rhodocytophagaceae</taxon>
        <taxon>Xanthocytophaga</taxon>
    </lineage>
</organism>
<feature type="compositionally biased region" description="Basic and acidic residues" evidence="1">
    <location>
        <begin position="111"/>
        <end position="122"/>
    </location>
</feature>
<feature type="domain" description="Helix-turn-helix" evidence="2">
    <location>
        <begin position="42"/>
        <end position="84"/>
    </location>
</feature>
<accession>A0AAE3U9P3</accession>
<evidence type="ECO:0000313" key="4">
    <source>
        <dbReference type="Proteomes" id="UP001241110"/>
    </source>
</evidence>
<feature type="region of interest" description="Disordered" evidence="1">
    <location>
        <begin position="98"/>
        <end position="133"/>
    </location>
</feature>
<proteinExistence type="predicted"/>
<dbReference type="Gene3D" id="1.10.238.160">
    <property type="match status" value="1"/>
</dbReference>
<evidence type="ECO:0000259" key="2">
    <source>
        <dbReference type="Pfam" id="PF12728"/>
    </source>
</evidence>
<evidence type="ECO:0000256" key="1">
    <source>
        <dbReference type="SAM" id="MobiDB-lite"/>
    </source>
</evidence>